<comment type="caution">
    <text evidence="2">The sequence shown here is derived from an EMBL/GenBank/DDBJ whole genome shotgun (WGS) entry which is preliminary data.</text>
</comment>
<feature type="domain" description="Copper-binding protein MbnP-like" evidence="1">
    <location>
        <begin position="47"/>
        <end position="268"/>
    </location>
</feature>
<reference evidence="2" key="2">
    <citation type="submission" date="2023-01" db="EMBL/GenBank/DDBJ databases">
        <title>Draft genome sequence of Agaribacter marinus strain NBRC 110023.</title>
        <authorList>
            <person name="Sun Q."/>
            <person name="Mori K."/>
        </authorList>
    </citation>
    <scope>NUCLEOTIDE SEQUENCE</scope>
    <source>
        <strain evidence="2">NBRC 110023</strain>
    </source>
</reference>
<dbReference type="Pfam" id="PF20243">
    <property type="entry name" value="MbnP"/>
    <property type="match status" value="1"/>
</dbReference>
<evidence type="ECO:0000313" key="3">
    <source>
        <dbReference type="Proteomes" id="UP001156601"/>
    </source>
</evidence>
<dbReference type="RefSeq" id="WP_284218979.1">
    <property type="nucleotide sequence ID" value="NZ_BSOT01000011.1"/>
</dbReference>
<dbReference type="AlphaFoldDB" id="A0AA37T2Y9"/>
<dbReference type="NCBIfam" id="TIGR04052">
    <property type="entry name" value="MbnP_like_WxW"/>
    <property type="match status" value="1"/>
</dbReference>
<gene>
    <name evidence="2" type="ORF">GCM10007852_34740</name>
</gene>
<name>A0AA37T2Y9_9ALTE</name>
<evidence type="ECO:0000259" key="1">
    <source>
        <dbReference type="Pfam" id="PF20243"/>
    </source>
</evidence>
<protein>
    <recommendedName>
        <fullName evidence="1">Copper-binding protein MbnP-like domain-containing protein</fullName>
    </recommendedName>
</protein>
<sequence>MFLGGNTAKEKVINKGVLSRLLLISIAIFFGIVGCSQNANVTNDNWVDLTFVLTYKQKQVLCGAEVDLAAKKWRINKFAFFVSNIHVGVDGGRWLHVENVPNDWQTEQTTLINLVARCSDSNDKNTNATVKFYLPNVVLDDIVKLKFSLFVPFEQNHLNPLIQAPPLNNAEMFWSWRQGHKFMRVDMQSEEDDWLFHLGSVGCESVAVVRPPPAPCKQANQFEIIVPLHIDNRRLEGNNNEYGRRLNMQIHLERLLDNTELTSEQSCMFMQSQKASCEVLTSNLVNNRVFTWQPN</sequence>
<dbReference type="InterPro" id="IPR046863">
    <property type="entry name" value="MbnP-like_dom"/>
</dbReference>
<dbReference type="Proteomes" id="UP001156601">
    <property type="component" value="Unassembled WGS sequence"/>
</dbReference>
<keyword evidence="3" id="KW-1185">Reference proteome</keyword>
<evidence type="ECO:0000313" key="2">
    <source>
        <dbReference type="EMBL" id="GLR72566.1"/>
    </source>
</evidence>
<accession>A0AA37T2Y9</accession>
<dbReference type="InterPro" id="IPR023977">
    <property type="entry name" value="MbnP-like"/>
</dbReference>
<proteinExistence type="predicted"/>
<organism evidence="2 3">
    <name type="scientific">Agaribacter marinus</name>
    <dbReference type="NCBI Taxonomy" id="1431249"/>
    <lineage>
        <taxon>Bacteria</taxon>
        <taxon>Pseudomonadati</taxon>
        <taxon>Pseudomonadota</taxon>
        <taxon>Gammaproteobacteria</taxon>
        <taxon>Alteromonadales</taxon>
        <taxon>Alteromonadaceae</taxon>
        <taxon>Agaribacter</taxon>
    </lineage>
</organism>
<reference evidence="2" key="1">
    <citation type="journal article" date="2014" name="Int. J. Syst. Evol. Microbiol.">
        <title>Complete genome sequence of Corynebacterium casei LMG S-19264T (=DSM 44701T), isolated from a smear-ripened cheese.</title>
        <authorList>
            <consortium name="US DOE Joint Genome Institute (JGI-PGF)"/>
            <person name="Walter F."/>
            <person name="Albersmeier A."/>
            <person name="Kalinowski J."/>
            <person name="Ruckert C."/>
        </authorList>
    </citation>
    <scope>NUCLEOTIDE SEQUENCE</scope>
    <source>
        <strain evidence="2">NBRC 110023</strain>
    </source>
</reference>
<dbReference type="EMBL" id="BSOT01000011">
    <property type="protein sequence ID" value="GLR72566.1"/>
    <property type="molecule type" value="Genomic_DNA"/>
</dbReference>